<sequence>MSGCFARRQVLLATGAGAGVLALAACAEESSPTDEPQPGVVLLSLNELEVGQAQVTTTDDGVAVAVVRTGEDEVRAFSAICTHQGCEVRAEESDLYCPCHGSRFEFADGAVIDGPAEDPLPEVSVKIQQGNVVTR</sequence>
<dbReference type="PROSITE" id="PS51296">
    <property type="entry name" value="RIESKE"/>
    <property type="match status" value="1"/>
</dbReference>
<dbReference type="CDD" id="cd03467">
    <property type="entry name" value="Rieske"/>
    <property type="match status" value="1"/>
</dbReference>
<keyword evidence="6" id="KW-0411">Iron-sulfur</keyword>
<reference evidence="12" key="1">
    <citation type="journal article" date="2021" name="PeerJ">
        <title>Extensive microbial diversity within the chicken gut microbiome revealed by metagenomics and culture.</title>
        <authorList>
            <person name="Gilroy R."/>
            <person name="Ravi A."/>
            <person name="Getino M."/>
            <person name="Pursley I."/>
            <person name="Horton D.L."/>
            <person name="Alikhan N.F."/>
            <person name="Baker D."/>
            <person name="Gharbi K."/>
            <person name="Hall N."/>
            <person name="Watson M."/>
            <person name="Adriaenssens E.M."/>
            <person name="Foster-Nyarko E."/>
            <person name="Jarju S."/>
            <person name="Secka A."/>
            <person name="Antonio M."/>
            <person name="Oren A."/>
            <person name="Chaudhuri R.R."/>
            <person name="La Ragione R."/>
            <person name="Hildebrand F."/>
            <person name="Pallen M.J."/>
        </authorList>
    </citation>
    <scope>NUCLEOTIDE SEQUENCE</scope>
    <source>
        <strain evidence="12">ChiGjej4B4-7305</strain>
    </source>
</reference>
<dbReference type="GO" id="GO:0016705">
    <property type="term" value="F:oxidoreductase activity, acting on paired donors, with incorporation or reduction of molecular oxygen"/>
    <property type="evidence" value="ECO:0007669"/>
    <property type="project" value="UniProtKB-ARBA"/>
</dbReference>
<dbReference type="GO" id="GO:0016020">
    <property type="term" value="C:membrane"/>
    <property type="evidence" value="ECO:0007669"/>
    <property type="project" value="InterPro"/>
</dbReference>
<organism evidence="12 13">
    <name type="scientific">Candidatus Ruania gallistercoris</name>
    <dbReference type="NCBI Taxonomy" id="2838746"/>
    <lineage>
        <taxon>Bacteria</taxon>
        <taxon>Bacillati</taxon>
        <taxon>Actinomycetota</taxon>
        <taxon>Actinomycetes</taxon>
        <taxon>Micrococcales</taxon>
        <taxon>Ruaniaceae</taxon>
        <taxon>Ruania</taxon>
    </lineage>
</organism>
<dbReference type="GO" id="GO:0004497">
    <property type="term" value="F:monooxygenase activity"/>
    <property type="evidence" value="ECO:0007669"/>
    <property type="project" value="UniProtKB-ARBA"/>
</dbReference>
<dbReference type="AlphaFoldDB" id="A0A9D2J3B9"/>
<dbReference type="SUPFAM" id="SSF50022">
    <property type="entry name" value="ISP domain"/>
    <property type="match status" value="1"/>
</dbReference>
<gene>
    <name evidence="12" type="ORF">H9815_04205</name>
</gene>
<dbReference type="InterPro" id="IPR017941">
    <property type="entry name" value="Rieske_2Fe-2S"/>
</dbReference>
<dbReference type="InterPro" id="IPR036922">
    <property type="entry name" value="Rieske_2Fe-2S_sf"/>
</dbReference>
<evidence type="ECO:0000256" key="7">
    <source>
        <dbReference type="ARBA" id="ARBA00023157"/>
    </source>
</evidence>
<keyword evidence="7" id="KW-1015">Disulfide bond</keyword>
<evidence type="ECO:0000256" key="8">
    <source>
        <dbReference type="ARBA" id="ARBA00029586"/>
    </source>
</evidence>
<feature type="signal peptide" evidence="10">
    <location>
        <begin position="1"/>
        <end position="27"/>
    </location>
</feature>
<dbReference type="Proteomes" id="UP000824037">
    <property type="component" value="Unassembled WGS sequence"/>
</dbReference>
<dbReference type="GO" id="GO:0051537">
    <property type="term" value="F:2 iron, 2 sulfur cluster binding"/>
    <property type="evidence" value="ECO:0007669"/>
    <property type="project" value="UniProtKB-KW"/>
</dbReference>
<dbReference type="PRINTS" id="PR00162">
    <property type="entry name" value="RIESKE"/>
</dbReference>
<evidence type="ECO:0000256" key="10">
    <source>
        <dbReference type="SAM" id="SignalP"/>
    </source>
</evidence>
<dbReference type="Pfam" id="PF00355">
    <property type="entry name" value="Rieske"/>
    <property type="match status" value="1"/>
</dbReference>
<dbReference type="PROSITE" id="PS51257">
    <property type="entry name" value="PROKAR_LIPOPROTEIN"/>
    <property type="match status" value="1"/>
</dbReference>
<dbReference type="InterPro" id="IPR005805">
    <property type="entry name" value="Rieske_Fe-S_prot_C"/>
</dbReference>
<comment type="cofactor">
    <cofactor evidence="9">
        <name>[2Fe-2S] cluster</name>
        <dbReference type="ChEBI" id="CHEBI:190135"/>
    </cofactor>
</comment>
<keyword evidence="4" id="KW-0479">Metal-binding</keyword>
<protein>
    <recommendedName>
        <fullName evidence="2">Cytochrome bc1 complex Rieske iron-sulfur subunit</fullName>
    </recommendedName>
    <alternativeName>
        <fullName evidence="8">Cytochrome bc1 reductase complex subunit QcrA</fullName>
    </alternativeName>
</protein>
<feature type="chain" id="PRO_5038658437" description="Cytochrome bc1 complex Rieske iron-sulfur subunit" evidence="10">
    <location>
        <begin position="28"/>
        <end position="135"/>
    </location>
</feature>
<keyword evidence="10" id="KW-0732">Signal</keyword>
<proteinExistence type="predicted"/>
<evidence type="ECO:0000259" key="11">
    <source>
        <dbReference type="PROSITE" id="PS51296"/>
    </source>
</evidence>
<reference evidence="12" key="2">
    <citation type="submission" date="2021-04" db="EMBL/GenBank/DDBJ databases">
        <authorList>
            <person name="Gilroy R."/>
        </authorList>
    </citation>
    <scope>NUCLEOTIDE SEQUENCE</scope>
    <source>
        <strain evidence="12">ChiGjej4B4-7305</strain>
    </source>
</reference>
<dbReference type="GO" id="GO:0046872">
    <property type="term" value="F:metal ion binding"/>
    <property type="evidence" value="ECO:0007669"/>
    <property type="project" value="UniProtKB-KW"/>
</dbReference>
<evidence type="ECO:0000313" key="13">
    <source>
        <dbReference type="Proteomes" id="UP000824037"/>
    </source>
</evidence>
<accession>A0A9D2J3B9</accession>
<evidence type="ECO:0000256" key="6">
    <source>
        <dbReference type="ARBA" id="ARBA00023014"/>
    </source>
</evidence>
<evidence type="ECO:0000256" key="1">
    <source>
        <dbReference type="ARBA" id="ARBA00002494"/>
    </source>
</evidence>
<feature type="domain" description="Rieske" evidence="11">
    <location>
        <begin position="40"/>
        <end position="134"/>
    </location>
</feature>
<dbReference type="InterPro" id="IPR014349">
    <property type="entry name" value="Rieske_Fe-S_prot"/>
</dbReference>
<evidence type="ECO:0000256" key="2">
    <source>
        <dbReference type="ARBA" id="ARBA00015816"/>
    </source>
</evidence>
<comment type="caution">
    <text evidence="12">The sequence shown here is derived from an EMBL/GenBank/DDBJ whole genome shotgun (WGS) entry which is preliminary data.</text>
</comment>
<evidence type="ECO:0000256" key="5">
    <source>
        <dbReference type="ARBA" id="ARBA00023004"/>
    </source>
</evidence>
<keyword evidence="3" id="KW-0001">2Fe-2S</keyword>
<comment type="function">
    <text evidence="1">Iron-sulfur subunit of the cytochrome bc1 complex, an essential component of the respiratory electron transport chain required for ATP synthesis. The bc1 complex catalyzes the oxidation of menaquinol and the reduction of cytochrome c in the respiratory chain. The bc1 complex operates through a Q-cycle mechanism that couples electron transfer to generation of the proton gradient that drives ATP synthesis.</text>
</comment>
<name>A0A9D2J3B9_9MICO</name>
<keyword evidence="5" id="KW-0408">Iron</keyword>
<evidence type="ECO:0000256" key="4">
    <source>
        <dbReference type="ARBA" id="ARBA00022723"/>
    </source>
</evidence>
<dbReference type="PANTHER" id="PTHR10134">
    <property type="entry name" value="CYTOCHROME B-C1 COMPLEX SUBUNIT RIESKE, MITOCHONDRIAL"/>
    <property type="match status" value="1"/>
</dbReference>
<evidence type="ECO:0000313" key="12">
    <source>
        <dbReference type="EMBL" id="HIZ34958.1"/>
    </source>
</evidence>
<dbReference type="EMBL" id="DXBY01000067">
    <property type="protein sequence ID" value="HIZ34958.1"/>
    <property type="molecule type" value="Genomic_DNA"/>
</dbReference>
<dbReference type="Gene3D" id="2.102.10.10">
    <property type="entry name" value="Rieske [2Fe-2S] iron-sulphur domain"/>
    <property type="match status" value="1"/>
</dbReference>
<evidence type="ECO:0000256" key="9">
    <source>
        <dbReference type="ARBA" id="ARBA00034078"/>
    </source>
</evidence>
<evidence type="ECO:0000256" key="3">
    <source>
        <dbReference type="ARBA" id="ARBA00022714"/>
    </source>
</evidence>